<keyword evidence="7" id="KW-1185">Reference proteome</keyword>
<feature type="compositionally biased region" description="Polar residues" evidence="4">
    <location>
        <begin position="288"/>
        <end position="302"/>
    </location>
</feature>
<dbReference type="GO" id="GO:0003700">
    <property type="term" value="F:DNA-binding transcription factor activity"/>
    <property type="evidence" value="ECO:0007669"/>
    <property type="project" value="InterPro"/>
</dbReference>
<feature type="compositionally biased region" description="Polar residues" evidence="4">
    <location>
        <begin position="332"/>
        <end position="344"/>
    </location>
</feature>
<dbReference type="SUPFAM" id="SSF53697">
    <property type="entry name" value="SIS domain"/>
    <property type="match status" value="1"/>
</dbReference>
<evidence type="ECO:0000256" key="3">
    <source>
        <dbReference type="ARBA" id="ARBA00023163"/>
    </source>
</evidence>
<dbReference type="InterPro" id="IPR046348">
    <property type="entry name" value="SIS_dom_sf"/>
</dbReference>
<feature type="domain" description="HTH rpiR-type" evidence="5">
    <location>
        <begin position="2"/>
        <end position="78"/>
    </location>
</feature>
<dbReference type="GO" id="GO:1901135">
    <property type="term" value="P:carbohydrate derivative metabolic process"/>
    <property type="evidence" value="ECO:0007669"/>
    <property type="project" value="InterPro"/>
</dbReference>
<evidence type="ECO:0000313" key="6">
    <source>
        <dbReference type="EMBL" id="PXW64706.1"/>
    </source>
</evidence>
<accession>A0A2V3UHR2</accession>
<dbReference type="PANTHER" id="PTHR30514">
    <property type="entry name" value="GLUCOKINASE"/>
    <property type="match status" value="1"/>
</dbReference>
<dbReference type="Gene3D" id="1.10.10.10">
    <property type="entry name" value="Winged helix-like DNA-binding domain superfamily/Winged helix DNA-binding domain"/>
    <property type="match status" value="1"/>
</dbReference>
<evidence type="ECO:0000256" key="1">
    <source>
        <dbReference type="ARBA" id="ARBA00023015"/>
    </source>
</evidence>
<proteinExistence type="predicted"/>
<dbReference type="SUPFAM" id="SSF46689">
    <property type="entry name" value="Homeodomain-like"/>
    <property type="match status" value="1"/>
</dbReference>
<feature type="region of interest" description="Disordered" evidence="4">
    <location>
        <begin position="279"/>
        <end position="344"/>
    </location>
</feature>
<dbReference type="RefSeq" id="WP_210206344.1">
    <property type="nucleotide sequence ID" value="NZ_JAHBRY010000001.1"/>
</dbReference>
<dbReference type="GO" id="GO:0097367">
    <property type="term" value="F:carbohydrate derivative binding"/>
    <property type="evidence" value="ECO:0007669"/>
    <property type="project" value="InterPro"/>
</dbReference>
<dbReference type="EMBL" id="QJJK01000001">
    <property type="protein sequence ID" value="PXW64706.1"/>
    <property type="molecule type" value="Genomic_DNA"/>
</dbReference>
<dbReference type="PANTHER" id="PTHR30514:SF18">
    <property type="entry name" value="RPIR-FAMILY TRANSCRIPTIONAL REGULATOR"/>
    <property type="match status" value="1"/>
</dbReference>
<dbReference type="InterPro" id="IPR047640">
    <property type="entry name" value="RpiR-like"/>
</dbReference>
<protein>
    <submittedName>
        <fullName evidence="6">RpiR family transcriptional regulator</fullName>
    </submittedName>
</protein>
<dbReference type="CDD" id="cd05013">
    <property type="entry name" value="SIS_RpiR"/>
    <property type="match status" value="1"/>
</dbReference>
<dbReference type="GO" id="GO:0003677">
    <property type="term" value="F:DNA binding"/>
    <property type="evidence" value="ECO:0007669"/>
    <property type="project" value="UniProtKB-KW"/>
</dbReference>
<name>A0A2V3UHR2_9HYPH</name>
<evidence type="ECO:0000313" key="7">
    <source>
        <dbReference type="Proteomes" id="UP000248021"/>
    </source>
</evidence>
<gene>
    <name evidence="6" type="ORF">C7450_101465</name>
</gene>
<dbReference type="Proteomes" id="UP000248021">
    <property type="component" value="Unassembled WGS sequence"/>
</dbReference>
<sequence>MAATALFDRIRSEARSTAERKVASVLLEGYPTRALATVDVLAKQASVSAPTVLRFLAKIGFSRFADFQAAAIADVERQLGSPLNNIHAEAPTEPPAHVYQRTLLMQAEALQVAAAQAMPAEFDAIVDLLVSPRATIKLLGGRYSQNLAQRLATQLSQLRPGVLFTPLALGFTYDTLVDAGPQDVFVIFDYRRYQNELLTFARGARQSGARLCLFTDIWRSPIAEYADAVLTSPDASPSPFGSRVVATAQIEAIVAAVSQRCRDWSRDRLARIEELRSLGAAGPLPGSPTKTPGKSFSKSSSEPPGRASSEPPGRASSEPPGKASSEPPGKASSKSSSTFPAKES</sequence>
<keyword evidence="1" id="KW-0805">Transcription regulation</keyword>
<evidence type="ECO:0000256" key="4">
    <source>
        <dbReference type="SAM" id="MobiDB-lite"/>
    </source>
</evidence>
<evidence type="ECO:0000256" key="2">
    <source>
        <dbReference type="ARBA" id="ARBA00023125"/>
    </source>
</evidence>
<dbReference type="Pfam" id="PF01418">
    <property type="entry name" value="HTH_6"/>
    <property type="match status" value="1"/>
</dbReference>
<dbReference type="InterPro" id="IPR001347">
    <property type="entry name" value="SIS_dom"/>
</dbReference>
<keyword evidence="2" id="KW-0238">DNA-binding</keyword>
<dbReference type="InterPro" id="IPR035472">
    <property type="entry name" value="RpiR-like_SIS"/>
</dbReference>
<dbReference type="InterPro" id="IPR009057">
    <property type="entry name" value="Homeodomain-like_sf"/>
</dbReference>
<dbReference type="AlphaFoldDB" id="A0A2V3UHR2"/>
<dbReference type="Pfam" id="PF01380">
    <property type="entry name" value="SIS"/>
    <property type="match status" value="1"/>
</dbReference>
<reference evidence="6 7" key="1">
    <citation type="submission" date="2018-05" db="EMBL/GenBank/DDBJ databases">
        <title>Genomic Encyclopedia of Type Strains, Phase IV (KMG-IV): sequencing the most valuable type-strain genomes for metagenomic binning, comparative biology and taxonomic classification.</title>
        <authorList>
            <person name="Goeker M."/>
        </authorList>
    </citation>
    <scope>NUCLEOTIDE SEQUENCE [LARGE SCALE GENOMIC DNA]</scope>
    <source>
        <strain evidence="6 7">DSM 6462</strain>
    </source>
</reference>
<dbReference type="InterPro" id="IPR036388">
    <property type="entry name" value="WH-like_DNA-bd_sf"/>
</dbReference>
<keyword evidence="3" id="KW-0804">Transcription</keyword>
<organism evidence="6 7">
    <name type="scientific">Chelatococcus asaccharovorans</name>
    <dbReference type="NCBI Taxonomy" id="28210"/>
    <lineage>
        <taxon>Bacteria</taxon>
        <taxon>Pseudomonadati</taxon>
        <taxon>Pseudomonadota</taxon>
        <taxon>Alphaproteobacteria</taxon>
        <taxon>Hyphomicrobiales</taxon>
        <taxon>Chelatococcaceae</taxon>
        <taxon>Chelatococcus</taxon>
    </lineage>
</organism>
<evidence type="ECO:0000259" key="5">
    <source>
        <dbReference type="PROSITE" id="PS51071"/>
    </source>
</evidence>
<dbReference type="InterPro" id="IPR000281">
    <property type="entry name" value="HTH_RpiR"/>
</dbReference>
<dbReference type="PROSITE" id="PS51071">
    <property type="entry name" value="HTH_RPIR"/>
    <property type="match status" value="1"/>
</dbReference>
<comment type="caution">
    <text evidence="6">The sequence shown here is derived from an EMBL/GenBank/DDBJ whole genome shotgun (WGS) entry which is preliminary data.</text>
</comment>
<dbReference type="Gene3D" id="3.40.50.10490">
    <property type="entry name" value="Glucose-6-phosphate isomerase like protein, domain 1"/>
    <property type="match status" value="1"/>
</dbReference>